<feature type="transmembrane region" description="Helical" evidence="6">
    <location>
        <begin position="894"/>
        <end position="920"/>
    </location>
</feature>
<feature type="transmembrane region" description="Helical" evidence="6">
    <location>
        <begin position="990"/>
        <end position="1011"/>
    </location>
</feature>
<feature type="transmembrane region" description="Helical" evidence="6">
    <location>
        <begin position="229"/>
        <end position="249"/>
    </location>
</feature>
<dbReference type="STRING" id="126957.T1IVD2"/>
<evidence type="ECO:0000313" key="9">
    <source>
        <dbReference type="Proteomes" id="UP000014500"/>
    </source>
</evidence>
<evidence type="ECO:0000256" key="3">
    <source>
        <dbReference type="ARBA" id="ARBA00022692"/>
    </source>
</evidence>
<dbReference type="EMBL" id="JH431581">
    <property type="status" value="NOT_ANNOTATED_CDS"/>
    <property type="molecule type" value="Genomic_DNA"/>
</dbReference>
<feature type="domain" description="Cationic amino acid transporter C-terminal" evidence="7">
    <location>
        <begin position="535"/>
        <end position="585"/>
    </location>
</feature>
<feature type="transmembrane region" description="Helical" evidence="6">
    <location>
        <begin position="501"/>
        <end position="525"/>
    </location>
</feature>
<protein>
    <recommendedName>
        <fullName evidence="7">Cationic amino acid transporter C-terminal domain-containing protein</fullName>
    </recommendedName>
</protein>
<dbReference type="InterPro" id="IPR002293">
    <property type="entry name" value="AA/rel_permease1"/>
</dbReference>
<reference evidence="8" key="2">
    <citation type="submission" date="2015-02" db="UniProtKB">
        <authorList>
            <consortium name="EnsemblMetazoa"/>
        </authorList>
    </citation>
    <scope>IDENTIFICATION</scope>
</reference>
<organism evidence="8 9">
    <name type="scientific">Strigamia maritima</name>
    <name type="common">European centipede</name>
    <name type="synonym">Geophilus maritimus</name>
    <dbReference type="NCBI Taxonomy" id="126957"/>
    <lineage>
        <taxon>Eukaryota</taxon>
        <taxon>Metazoa</taxon>
        <taxon>Ecdysozoa</taxon>
        <taxon>Arthropoda</taxon>
        <taxon>Myriapoda</taxon>
        <taxon>Chilopoda</taxon>
        <taxon>Pleurostigmophora</taxon>
        <taxon>Geophilomorpha</taxon>
        <taxon>Linotaeniidae</taxon>
        <taxon>Strigamia</taxon>
    </lineage>
</organism>
<feature type="transmembrane region" description="Helical" evidence="6">
    <location>
        <begin position="1160"/>
        <end position="1180"/>
    </location>
</feature>
<evidence type="ECO:0000256" key="2">
    <source>
        <dbReference type="ARBA" id="ARBA00022448"/>
    </source>
</evidence>
<feature type="transmembrane region" description="Helical" evidence="6">
    <location>
        <begin position="537"/>
        <end position="556"/>
    </location>
</feature>
<dbReference type="PANTHER" id="PTHR43243">
    <property type="entry name" value="INNER MEMBRANE TRANSPORTER YGJI-RELATED"/>
    <property type="match status" value="1"/>
</dbReference>
<feature type="transmembrane region" description="Helical" evidence="6">
    <location>
        <begin position="1017"/>
        <end position="1036"/>
    </location>
</feature>
<dbReference type="Gene3D" id="1.20.1740.10">
    <property type="entry name" value="Amino acid/polyamine transporter I"/>
    <property type="match status" value="4"/>
</dbReference>
<feature type="transmembrane region" description="Helical" evidence="6">
    <location>
        <begin position="940"/>
        <end position="969"/>
    </location>
</feature>
<feature type="transmembrane region" description="Helical" evidence="6">
    <location>
        <begin position="270"/>
        <end position="296"/>
    </location>
</feature>
<dbReference type="PANTHER" id="PTHR43243:SF4">
    <property type="entry name" value="CATIONIC AMINO ACID TRANSPORTER 4"/>
    <property type="match status" value="1"/>
</dbReference>
<keyword evidence="2" id="KW-0813">Transport</keyword>
<feature type="transmembrane region" description="Helical" evidence="6">
    <location>
        <begin position="102"/>
        <end position="123"/>
    </location>
</feature>
<dbReference type="PhylomeDB" id="T1IVD2"/>
<feature type="transmembrane region" description="Helical" evidence="6">
    <location>
        <begin position="471"/>
        <end position="495"/>
    </location>
</feature>
<dbReference type="Proteomes" id="UP000014500">
    <property type="component" value="Unassembled WGS sequence"/>
</dbReference>
<sequence>MDFLPDEEIKMKEFCKKLNRTKKLDIDIIQTPLRRCLNTLDITLLGIGHMVGAGIYVLTGDVAHNIAGPGVVLSFIIAGIASVLAALCYAEFGARVPKAGSAYAYTYVTIGELWAFIIGWNILLEHMVGAASVARAWSGYLDSLFGGVIRNSTLENIGAIHIEFFGTYPDFIAMTLCLLTGLLLALGVKGSSYVNSIFTVVNLCVIAFVVCFGFYWAKTENWTDVPGGFLPYGFGGVISGAAACFYAFVGFDSIATAGEEVKNPSKSIPLATMIAMSVVTLSYVLVSSALTLMVPYTHINPSAALPDAFSENGASWAKFVVTIGALAGMTTSLFGGLFALPRCVYAMATDGLLFKIHPKTQVPLVNLIVCTVFTAILALIFDIEKLVEFMSIGTLMAYTIVAVSVIILRYQPSSNFQMTTPDAPEKEDDSQVSIIFFNYCILPKHIFQDNTGRFKPSFAFLESMFDCEPGFVVSSSTLMLTVFLAALCSIVQLAKHELDHSIWWAVLLVVVFLGCALVCYILICLHEQNSDEMSFKVPFVPFIPTLSVFCNLALMTHLHHMTWLRFGVWITIGLLVYFLYGIRHSKENDKVSIYSTLLVPGDHSQENNWGSMCSSNYNKTFMVTPTENSETCCSLKNTVNKLSRKKILGDDIFATPLKRCLTTLDICLLGVGHMIGAGIYVLTGEVSKTVAGPSIVLSYIIAGFTSLLAAICYAEFGARVPKAGSAYVYTYVTLGEVWAFIIGWDVILEQMIGAASVARAWSGYLDGLLHRTIANGTEKYIGTLHVSFFADLPDFVAVGICLLICILLIVGVKGSTNVNTFLTAGNLVIILFVIGAGIYYAKASNWSEAPRGFFAFGFQGVIQGAAKCFFAFVGFDSIATSGEEAKTPSRSIPIATFVAMLITTTAYVAMSVILTLLVRYDHINPISAFPDAFADVGATWVYYVVSIGALIGMTTSMFGSLFALPRVVYAMAADGLLFKFLAYVHPKTQTPINTLVTCTFLTATIALLFGMDKLVDFMSIGTLMAYTMVSASVIVLRYRPNVKSVSTDCGGRLKPSIFFKIKIFDRFSPGTVPAAATLFLVVMFAGLCCVLQFANVEIGRLSWWPILLVVIFFLGSVASFVILFIYQQSEEKLAFKVPWVPVIPALSILCNIFLLTSLDMYAWIRFAVWMVIGMLIYFGYGIHHSKNSPQKAVEPEIKMSNEYEKILPNNENVTTRF</sequence>
<feature type="transmembrane region" description="Helical" evidence="6">
    <location>
        <begin position="1072"/>
        <end position="1094"/>
    </location>
</feature>
<dbReference type="EnsemblMetazoa" id="SMAR005129-RA">
    <property type="protein sequence ID" value="SMAR005129-PA"/>
    <property type="gene ID" value="SMAR005129"/>
</dbReference>
<feature type="transmembrane region" description="Helical" evidence="6">
    <location>
        <begin position="666"/>
        <end position="683"/>
    </location>
</feature>
<dbReference type="HOGENOM" id="CLU_006716_0_0_1"/>
<feature type="transmembrane region" description="Helical" evidence="6">
    <location>
        <begin position="726"/>
        <end position="747"/>
    </location>
</feature>
<accession>T1IVD2</accession>
<feature type="domain" description="Cationic amino acid transporter C-terminal" evidence="7">
    <location>
        <begin position="1135"/>
        <end position="1185"/>
    </location>
</feature>
<evidence type="ECO:0000256" key="4">
    <source>
        <dbReference type="ARBA" id="ARBA00022989"/>
    </source>
</evidence>
<feature type="transmembrane region" description="Helical" evidence="6">
    <location>
        <begin position="795"/>
        <end position="814"/>
    </location>
</feature>
<keyword evidence="3 6" id="KW-0812">Transmembrane</keyword>
<evidence type="ECO:0000256" key="6">
    <source>
        <dbReference type="SAM" id="Phobius"/>
    </source>
</evidence>
<feature type="transmembrane region" description="Helical" evidence="6">
    <location>
        <begin position="42"/>
        <end position="59"/>
    </location>
</feature>
<feature type="transmembrane region" description="Helical" evidence="6">
    <location>
        <begin position="389"/>
        <end position="408"/>
    </location>
</feature>
<reference evidence="9" key="1">
    <citation type="submission" date="2011-05" db="EMBL/GenBank/DDBJ databases">
        <authorList>
            <person name="Richards S.R."/>
            <person name="Qu J."/>
            <person name="Jiang H."/>
            <person name="Jhangiani S.N."/>
            <person name="Agravi P."/>
            <person name="Goodspeed R."/>
            <person name="Gross S."/>
            <person name="Mandapat C."/>
            <person name="Jackson L."/>
            <person name="Mathew T."/>
            <person name="Pu L."/>
            <person name="Thornton R."/>
            <person name="Saada N."/>
            <person name="Wilczek-Boney K.B."/>
            <person name="Lee S."/>
            <person name="Kovar C."/>
            <person name="Wu Y."/>
            <person name="Scherer S.E."/>
            <person name="Worley K.C."/>
            <person name="Muzny D.M."/>
            <person name="Gibbs R."/>
        </authorList>
    </citation>
    <scope>NUCLEOTIDE SEQUENCE</scope>
    <source>
        <strain evidence="9">Brora</strain>
    </source>
</reference>
<evidence type="ECO:0000259" key="7">
    <source>
        <dbReference type="Pfam" id="PF13906"/>
    </source>
</evidence>
<dbReference type="OMA" id="FLAWMIG"/>
<dbReference type="FunFam" id="1.20.1740.10:FF:000010">
    <property type="entry name" value="probable cationic amino acid transporter"/>
    <property type="match status" value="2"/>
</dbReference>
<feature type="transmembrane region" description="Helical" evidence="6">
    <location>
        <begin position="853"/>
        <end position="873"/>
    </location>
</feature>
<keyword evidence="4 6" id="KW-1133">Transmembrane helix</keyword>
<proteinExistence type="predicted"/>
<feature type="transmembrane region" description="Helical" evidence="6">
    <location>
        <begin position="362"/>
        <end position="383"/>
    </location>
</feature>
<dbReference type="eggNOG" id="KOG1286">
    <property type="taxonomic scope" value="Eukaryota"/>
</dbReference>
<evidence type="ECO:0000256" key="5">
    <source>
        <dbReference type="ARBA" id="ARBA00023136"/>
    </source>
</evidence>
<evidence type="ECO:0000256" key="1">
    <source>
        <dbReference type="ARBA" id="ARBA00004141"/>
    </source>
</evidence>
<feature type="transmembrane region" description="Helical" evidence="6">
    <location>
        <begin position="695"/>
        <end position="714"/>
    </location>
</feature>
<feature type="transmembrane region" description="Helical" evidence="6">
    <location>
        <begin position="821"/>
        <end position="841"/>
    </location>
</feature>
<dbReference type="GO" id="GO:0015171">
    <property type="term" value="F:amino acid transmembrane transporter activity"/>
    <property type="evidence" value="ECO:0007669"/>
    <property type="project" value="TreeGrafter"/>
</dbReference>
<keyword evidence="9" id="KW-1185">Reference proteome</keyword>
<feature type="transmembrane region" description="Helical" evidence="6">
    <location>
        <begin position="200"/>
        <end position="217"/>
    </location>
</feature>
<feature type="transmembrane region" description="Helical" evidence="6">
    <location>
        <begin position="562"/>
        <end position="580"/>
    </location>
</feature>
<dbReference type="AlphaFoldDB" id="T1IVD2"/>
<dbReference type="Pfam" id="PF13906">
    <property type="entry name" value="AA_permease_C"/>
    <property type="match status" value="2"/>
</dbReference>
<name>T1IVD2_STRMM</name>
<evidence type="ECO:0000313" key="8">
    <source>
        <dbReference type="EnsemblMetazoa" id="SMAR005129-PA"/>
    </source>
</evidence>
<comment type="subcellular location">
    <subcellularLocation>
        <location evidence="1">Membrane</location>
        <topology evidence="1">Multi-pass membrane protein</topology>
    </subcellularLocation>
</comment>
<feature type="transmembrane region" description="Helical" evidence="6">
    <location>
        <begin position="1106"/>
        <end position="1126"/>
    </location>
</feature>
<feature type="transmembrane region" description="Helical" evidence="6">
    <location>
        <begin position="71"/>
        <end position="90"/>
    </location>
</feature>
<feature type="transmembrane region" description="Helical" evidence="6">
    <location>
        <begin position="316"/>
        <end position="341"/>
    </location>
</feature>
<keyword evidence="5 6" id="KW-0472">Membrane</keyword>
<feature type="transmembrane region" description="Helical" evidence="6">
    <location>
        <begin position="1133"/>
        <end position="1154"/>
    </location>
</feature>
<feature type="transmembrane region" description="Helical" evidence="6">
    <location>
        <begin position="171"/>
        <end position="188"/>
    </location>
</feature>
<dbReference type="GO" id="GO:0005886">
    <property type="term" value="C:plasma membrane"/>
    <property type="evidence" value="ECO:0007669"/>
    <property type="project" value="TreeGrafter"/>
</dbReference>
<dbReference type="Pfam" id="PF13520">
    <property type="entry name" value="AA_permease_2"/>
    <property type="match status" value="2"/>
</dbReference>
<dbReference type="InterPro" id="IPR029485">
    <property type="entry name" value="CAT_C"/>
</dbReference>